<dbReference type="Proteomes" id="UP000464915">
    <property type="component" value="Plasmid unnamed"/>
</dbReference>
<proteinExistence type="predicted"/>
<dbReference type="EMBL" id="CP047143">
    <property type="protein sequence ID" value="QHQ69210.1"/>
    <property type="molecule type" value="Genomic_DNA"/>
</dbReference>
<evidence type="ECO:0000313" key="6">
    <source>
        <dbReference type="Proteomes" id="UP000464915"/>
    </source>
</evidence>
<dbReference type="AlphaFoldDB" id="A0AAN5W9B4"/>
<dbReference type="GO" id="GO:0030527">
    <property type="term" value="F:structural constituent of chromatin"/>
    <property type="evidence" value="ECO:0007669"/>
    <property type="project" value="InterPro"/>
</dbReference>
<keyword evidence="4" id="KW-0614">Plasmid</keyword>
<evidence type="ECO:0000313" key="3">
    <source>
        <dbReference type="EMBL" id="KAA8797931.1"/>
    </source>
</evidence>
<name>A0AAN5W9B4_9LACO</name>
<feature type="region of interest" description="Disordered" evidence="2">
    <location>
        <begin position="1"/>
        <end position="27"/>
    </location>
</feature>
<evidence type="ECO:0000313" key="4">
    <source>
        <dbReference type="EMBL" id="QHQ69210.1"/>
    </source>
</evidence>
<dbReference type="Pfam" id="PF00216">
    <property type="entry name" value="Bac_DNA_binding"/>
    <property type="match status" value="1"/>
</dbReference>
<evidence type="ECO:0000256" key="1">
    <source>
        <dbReference type="ARBA" id="ARBA00021922"/>
    </source>
</evidence>
<dbReference type="EMBL" id="VUAO01000012">
    <property type="protein sequence ID" value="KAA8797931.1"/>
    <property type="molecule type" value="Genomic_DNA"/>
</dbReference>
<organism evidence="3 5">
    <name type="scientific">Lactobacillus crispatus</name>
    <dbReference type="NCBI Taxonomy" id="47770"/>
    <lineage>
        <taxon>Bacteria</taxon>
        <taxon>Bacillati</taxon>
        <taxon>Bacillota</taxon>
        <taxon>Bacilli</taxon>
        <taxon>Lactobacillales</taxon>
        <taxon>Lactobacillaceae</taxon>
        <taxon>Lactobacillus</taxon>
    </lineage>
</organism>
<reference evidence="3 5" key="1">
    <citation type="submission" date="2019-09" db="EMBL/GenBank/DDBJ databases">
        <title>Comparative analysis of L. crispatus genomes revealed niche specific adaptation to different host and body sites.</title>
        <authorList>
            <person name="Pan M."/>
            <person name="Hidalgo-Cantabrana C."/>
            <person name="Barrangou R."/>
        </authorList>
    </citation>
    <scope>NUCLEOTIDE SEQUENCE [LARGE SCALE GENOMIC DNA]</scope>
    <source>
        <strain evidence="3 5">NCK973</strain>
    </source>
</reference>
<dbReference type="RefSeq" id="WP_065989306.1">
    <property type="nucleotide sequence ID" value="NZ_CP047143.1"/>
</dbReference>
<dbReference type="SUPFAM" id="SSF47729">
    <property type="entry name" value="IHF-like DNA-binding proteins"/>
    <property type="match status" value="1"/>
</dbReference>
<evidence type="ECO:0000256" key="2">
    <source>
        <dbReference type="SAM" id="MobiDB-lite"/>
    </source>
</evidence>
<geneLocation type="plasmid" evidence="4 6">
    <name>unnamed</name>
</geneLocation>
<accession>A0AAN5W9B4</accession>
<dbReference type="InterPro" id="IPR000119">
    <property type="entry name" value="Hist_DNA-bd"/>
</dbReference>
<sequence>MNNMDKFDDLFTEADEENKPKKTRENNTKIADGKIYREVSQITGYPQKEVAEICTQLFEVLILEVFQVGNRVNFRNFGTFWQKKTKSNNNNLVKLNHTRAKDPSNIKANGVNYSLTFRMSKNIKKRIASIRRKD</sequence>
<dbReference type="GO" id="GO:0003677">
    <property type="term" value="F:DNA binding"/>
    <property type="evidence" value="ECO:0007669"/>
    <property type="project" value="InterPro"/>
</dbReference>
<gene>
    <name evidence="3" type="ORF">F1C02_05530</name>
    <name evidence="4" type="ORF">GSR61_11535</name>
</gene>
<evidence type="ECO:0000313" key="5">
    <source>
        <dbReference type="Proteomes" id="UP000322051"/>
    </source>
</evidence>
<dbReference type="InterPro" id="IPR010992">
    <property type="entry name" value="IHF-like_DNA-bd_dom_sf"/>
</dbReference>
<protein>
    <recommendedName>
        <fullName evidence="1">DNA-binding protein HU</fullName>
    </recommendedName>
</protein>
<reference evidence="4 6" key="2">
    <citation type="submission" date="2019-12" db="EMBL/GenBank/DDBJ databases">
        <title>Complete Genome Sequences of Lactobacillus strains, C25 and P38, Isolated from Chicken Cecum.</title>
        <authorList>
            <person name="Hassan H.M."/>
            <person name="Mendoza M."/>
            <person name="Rezvani M."/>
            <person name="Koci M.D."/>
            <person name="Dickey A.N."/>
            <person name="Scholl E.H."/>
        </authorList>
    </citation>
    <scope>NUCLEOTIDE SEQUENCE [LARGE SCALE GENOMIC DNA]</scope>
    <source>
        <strain evidence="4 6">C25</strain>
        <plasmid evidence="4 6">unnamed</plasmid>
    </source>
</reference>
<dbReference type="Proteomes" id="UP000322051">
    <property type="component" value="Unassembled WGS sequence"/>
</dbReference>
<dbReference type="Gene3D" id="4.10.520.10">
    <property type="entry name" value="IHF-like DNA-binding proteins"/>
    <property type="match status" value="1"/>
</dbReference>
<feature type="compositionally biased region" description="Basic and acidic residues" evidence="2">
    <location>
        <begin position="17"/>
        <end position="27"/>
    </location>
</feature>